<gene>
    <name evidence="5" type="primary">SPOSA6832_02757</name>
</gene>
<dbReference type="GO" id="GO:0042597">
    <property type="term" value="C:periplasmic space"/>
    <property type="evidence" value="ECO:0007669"/>
    <property type="project" value="UniProtKB-SubCell"/>
</dbReference>
<dbReference type="Gene3D" id="3.40.190.10">
    <property type="entry name" value="Periplasmic binding protein-like II"/>
    <property type="match status" value="2"/>
</dbReference>
<keyword evidence="6" id="KW-1185">Reference proteome</keyword>
<sequence>MAAPRLRIGFVREHFCSPLLQLAAKNSSIELVECPSGTGQVMTRLKNNEIDVAIALTESLIAGIAKKTAEFKLVGTYVTSPLNWAVIVGKCQGVEVSEARRSTGREDRHLQDRKRQSGHGVGHGAERGLGRRGRKGRADRVRGSRHVQEPPRRSERRQGGSIHVGALHDEGKATTLSLSLCCSARTYAVRGIIQPYLNEVRFIDYVPTPWHSWAIVASPATLSSSSPLLPTLQSFLPDLSASMHAFDSPAARASDSVEFIKAQFGYPEEDVRAWLDQVAYPKGEAHEVSRAMVERTLDTLVKAGVLDPPEGGWRLEDFVDTSVAKWV</sequence>
<evidence type="ECO:0000256" key="4">
    <source>
        <dbReference type="SAM" id="MobiDB-lite"/>
    </source>
</evidence>
<evidence type="ECO:0000313" key="6">
    <source>
        <dbReference type="Proteomes" id="UP000243876"/>
    </source>
</evidence>
<feature type="non-terminal residue" evidence="5">
    <location>
        <position position="1"/>
    </location>
</feature>
<feature type="compositionally biased region" description="Basic and acidic residues" evidence="4">
    <location>
        <begin position="136"/>
        <end position="158"/>
    </location>
</feature>
<organism evidence="5 6">
    <name type="scientific">Sporidiobolus salmonicolor</name>
    <name type="common">Yeast-like fungus</name>
    <name type="synonym">Sporobolomyces salmonicolor</name>
    <dbReference type="NCBI Taxonomy" id="5005"/>
    <lineage>
        <taxon>Eukaryota</taxon>
        <taxon>Fungi</taxon>
        <taxon>Dikarya</taxon>
        <taxon>Basidiomycota</taxon>
        <taxon>Pucciniomycotina</taxon>
        <taxon>Microbotryomycetes</taxon>
        <taxon>Sporidiobolales</taxon>
        <taxon>Sporidiobolaceae</taxon>
        <taxon>Sporobolomyces</taxon>
    </lineage>
</organism>
<proteinExistence type="inferred from homology"/>
<evidence type="ECO:0000313" key="5">
    <source>
        <dbReference type="EMBL" id="CEQ41077.1"/>
    </source>
</evidence>
<reference evidence="6" key="1">
    <citation type="submission" date="2015-02" db="EMBL/GenBank/DDBJ databases">
        <authorList>
            <person name="Gon?alves P."/>
        </authorList>
    </citation>
    <scope>NUCLEOTIDE SEQUENCE [LARGE SCALE GENOMIC DNA]</scope>
</reference>
<dbReference type="PANTHER" id="PTHR30024:SF47">
    <property type="entry name" value="TAURINE-BINDING PERIPLASMIC PROTEIN"/>
    <property type="match status" value="1"/>
</dbReference>
<keyword evidence="3" id="KW-0732">Signal</keyword>
<evidence type="ECO:0000256" key="1">
    <source>
        <dbReference type="ARBA" id="ARBA00004418"/>
    </source>
</evidence>
<dbReference type="OrthoDB" id="1363at2759"/>
<feature type="region of interest" description="Disordered" evidence="4">
    <location>
        <begin position="98"/>
        <end position="166"/>
    </location>
</feature>
<feature type="compositionally biased region" description="Basic and acidic residues" evidence="4">
    <location>
        <begin position="98"/>
        <end position="115"/>
    </location>
</feature>
<dbReference type="AlphaFoldDB" id="A0A0D6EM52"/>
<comment type="subcellular location">
    <subcellularLocation>
        <location evidence="1">Periplasm</location>
    </subcellularLocation>
</comment>
<evidence type="ECO:0000256" key="3">
    <source>
        <dbReference type="ARBA" id="ARBA00022729"/>
    </source>
</evidence>
<dbReference type="EMBL" id="CENE01000011">
    <property type="protein sequence ID" value="CEQ41077.1"/>
    <property type="molecule type" value="Genomic_DNA"/>
</dbReference>
<comment type="similarity">
    <text evidence="2">Belongs to the bacterial solute-binding protein SsuA/TauA family.</text>
</comment>
<accession>A0A0D6EM52</accession>
<evidence type="ECO:0000256" key="2">
    <source>
        <dbReference type="ARBA" id="ARBA00010742"/>
    </source>
</evidence>
<dbReference type="Proteomes" id="UP000243876">
    <property type="component" value="Unassembled WGS sequence"/>
</dbReference>
<protein>
    <submittedName>
        <fullName evidence="5">SPOSA6832_02757-mRNA-1:cds</fullName>
    </submittedName>
</protein>
<dbReference type="PANTHER" id="PTHR30024">
    <property type="entry name" value="ALIPHATIC SULFONATES-BINDING PROTEIN-RELATED"/>
    <property type="match status" value="1"/>
</dbReference>
<name>A0A0D6EM52_SPOSA</name>